<comment type="caution">
    <text evidence="5">The sequence shown here is derived from an EMBL/GenBank/DDBJ whole genome shotgun (WGS) entry which is preliminary data.</text>
</comment>
<dbReference type="GO" id="GO:0008168">
    <property type="term" value="F:methyltransferase activity"/>
    <property type="evidence" value="ECO:0007669"/>
    <property type="project" value="UniProtKB-KW"/>
</dbReference>
<dbReference type="GO" id="GO:0032259">
    <property type="term" value="P:methylation"/>
    <property type="evidence" value="ECO:0007669"/>
    <property type="project" value="UniProtKB-KW"/>
</dbReference>
<dbReference type="RefSeq" id="WP_378230823.1">
    <property type="nucleotide sequence ID" value="NZ_JBHSLL010000054.1"/>
</dbReference>
<evidence type="ECO:0000256" key="1">
    <source>
        <dbReference type="ARBA" id="ARBA00022603"/>
    </source>
</evidence>
<dbReference type="SUPFAM" id="SSF53335">
    <property type="entry name" value="S-adenosyl-L-methionine-dependent methyltransferases"/>
    <property type="match status" value="1"/>
</dbReference>
<evidence type="ECO:0000313" key="5">
    <source>
        <dbReference type="EMBL" id="MFC5387139.1"/>
    </source>
</evidence>
<dbReference type="EMBL" id="JBHSLL010000054">
    <property type="protein sequence ID" value="MFC5387139.1"/>
    <property type="molecule type" value="Genomic_DNA"/>
</dbReference>
<evidence type="ECO:0000256" key="3">
    <source>
        <dbReference type="ARBA" id="ARBA00022691"/>
    </source>
</evidence>
<reference evidence="6" key="1">
    <citation type="journal article" date="2019" name="Int. J. Syst. Evol. Microbiol.">
        <title>The Global Catalogue of Microorganisms (GCM) 10K type strain sequencing project: providing services to taxonomists for standard genome sequencing and annotation.</title>
        <authorList>
            <consortium name="The Broad Institute Genomics Platform"/>
            <consortium name="The Broad Institute Genome Sequencing Center for Infectious Disease"/>
            <person name="Wu L."/>
            <person name="Ma J."/>
        </authorList>
    </citation>
    <scope>NUCLEOTIDE SEQUENCE [LARGE SCALE GENOMIC DNA]</scope>
    <source>
        <strain evidence="6">CGMCC 4.1415</strain>
    </source>
</reference>
<gene>
    <name evidence="5" type="ORF">ACFPLB_14345</name>
</gene>
<keyword evidence="6" id="KW-1185">Reference proteome</keyword>
<dbReference type="Pfam" id="PF13649">
    <property type="entry name" value="Methyltransf_25"/>
    <property type="match status" value="1"/>
</dbReference>
<organism evidence="5 6">
    <name type="scientific">Aquamicrobium segne</name>
    <dbReference type="NCBI Taxonomy" id="469547"/>
    <lineage>
        <taxon>Bacteria</taxon>
        <taxon>Pseudomonadati</taxon>
        <taxon>Pseudomonadota</taxon>
        <taxon>Alphaproteobacteria</taxon>
        <taxon>Hyphomicrobiales</taxon>
        <taxon>Phyllobacteriaceae</taxon>
        <taxon>Aquamicrobium</taxon>
    </lineage>
</organism>
<proteinExistence type="predicted"/>
<name>A0ABW0H1D4_9HYPH</name>
<dbReference type="Gene3D" id="3.40.50.150">
    <property type="entry name" value="Vaccinia Virus protein VP39"/>
    <property type="match status" value="1"/>
</dbReference>
<dbReference type="InterPro" id="IPR041698">
    <property type="entry name" value="Methyltransf_25"/>
</dbReference>
<dbReference type="CDD" id="cd02440">
    <property type="entry name" value="AdoMet_MTases"/>
    <property type="match status" value="1"/>
</dbReference>
<accession>A0ABW0H1D4</accession>
<dbReference type="InterPro" id="IPR029063">
    <property type="entry name" value="SAM-dependent_MTases_sf"/>
</dbReference>
<keyword evidence="2" id="KW-0808">Transferase</keyword>
<evidence type="ECO:0000259" key="4">
    <source>
        <dbReference type="Pfam" id="PF13649"/>
    </source>
</evidence>
<sequence>MCPDYFSQIDNYSSDPDKYLAVPFVPTEEDMVEVMLDLAEITARDLIYDLGSGDGRILIAAAKQRNARGIGIDIDPVRVGDAMEFAGWAGVELLVDFLEDDIFTADFSKATVVTLYLLQSVNVQLRPRLLNELRPGTRIISHAFDMGDWAPDDCRKIGNINIYKWIIPAKVEGNWQWEAAEGENWCFELEQKYQEVDARAWLNRQEVELTYADLCGNRLTMEFAENDISPTRKITLTFENGQIVSGRAENE</sequence>
<protein>
    <submittedName>
        <fullName evidence="5">Methyltransferase domain-containing protein</fullName>
    </submittedName>
</protein>
<evidence type="ECO:0000313" key="6">
    <source>
        <dbReference type="Proteomes" id="UP001596016"/>
    </source>
</evidence>
<keyword evidence="3" id="KW-0949">S-adenosyl-L-methionine</keyword>
<evidence type="ECO:0000256" key="2">
    <source>
        <dbReference type="ARBA" id="ARBA00022679"/>
    </source>
</evidence>
<dbReference type="InterPro" id="IPR026170">
    <property type="entry name" value="FAM173A/B"/>
</dbReference>
<dbReference type="PANTHER" id="PTHR13610:SF11">
    <property type="entry name" value="METHYLTRANSFERASE DOMAIN-CONTAINING PROTEIN"/>
    <property type="match status" value="1"/>
</dbReference>
<dbReference type="PANTHER" id="PTHR13610">
    <property type="entry name" value="METHYLTRANSFERASE DOMAIN-CONTAINING PROTEIN"/>
    <property type="match status" value="1"/>
</dbReference>
<dbReference type="Proteomes" id="UP001596016">
    <property type="component" value="Unassembled WGS sequence"/>
</dbReference>
<keyword evidence="1 5" id="KW-0489">Methyltransferase</keyword>
<feature type="domain" description="Methyltransferase" evidence="4">
    <location>
        <begin position="47"/>
        <end position="134"/>
    </location>
</feature>